<gene>
    <name evidence="3 4" type="primary">LOC115889761</name>
</gene>
<dbReference type="RefSeq" id="XP_030765692.1">
    <property type="nucleotide sequence ID" value="XM_030909832.1"/>
</dbReference>
<feature type="region of interest" description="Disordered" evidence="1">
    <location>
        <begin position="1"/>
        <end position="36"/>
    </location>
</feature>
<dbReference type="GO" id="GO:0006446">
    <property type="term" value="P:regulation of translational initiation"/>
    <property type="evidence" value="ECO:0007669"/>
    <property type="project" value="TreeGrafter"/>
</dbReference>
<evidence type="ECO:0000313" key="3">
    <source>
        <dbReference type="RefSeq" id="XP_030765691.1"/>
    </source>
</evidence>
<dbReference type="Gene3D" id="1.25.40.180">
    <property type="match status" value="1"/>
</dbReference>
<dbReference type="OrthoDB" id="6484979at2759"/>
<dbReference type="PANTHER" id="PTHR23254">
    <property type="entry name" value="EIF4G DOMAIN PROTEIN"/>
    <property type="match status" value="1"/>
</dbReference>
<accession>A0A6J2YQZ7</accession>
<evidence type="ECO:0000313" key="4">
    <source>
        <dbReference type="RefSeq" id="XP_030765692.1"/>
    </source>
</evidence>
<evidence type="ECO:0000256" key="1">
    <source>
        <dbReference type="SAM" id="MobiDB-lite"/>
    </source>
</evidence>
<dbReference type="AlphaFoldDB" id="A0A6J2YQZ7"/>
<keyword evidence="2" id="KW-1185">Reference proteome</keyword>
<sequence length="455" mass="51533">MSGGVGRGRGWLNLNTPNKYTPGIDEMPSPSASKHLNTNEIDDENKYYTDVPQDFSDLINAVKVISLEDDGIKFNQKMKYITEIWVEKCRNSDDVEKSYDLIHELCLTDEDFSSKVVHLFAAQSFSSQEVHKNNLRSLLITKLQENFEDREQMMSSNIIAFRNSIQLMGNVYNKLRSLGGEPFRFLILPLFTYFEMLLELKHIEDLKLFAMQLNLNGASIKNTNPEKISEILVKVRDLLCSEDKLSREGKLWLLLSLEVANTRFTLLPTDIHNFYVEQLGDQAMAYFQGNHGALTVQTIQNNKKLDSYQSAVNVLQLSTSDLGSDSFSNSVSDAGSIRNISDYSSRSSSNREDSKNFNSANKKDNQSKKGGKTGRPILGVGVRLNKARPTDFKNETGGWTTKSPSDKNPENSRRDKDKNRGTQGGPKKLLDKKKLPPKLSNKGWQHDDRFETDYS</sequence>
<dbReference type="InterPro" id="IPR051367">
    <property type="entry name" value="mRNA_TranslReg/HistoneTransl"/>
</dbReference>
<dbReference type="PANTHER" id="PTHR23254:SF18">
    <property type="entry name" value="RE28271P"/>
    <property type="match status" value="1"/>
</dbReference>
<feature type="compositionally biased region" description="Basic and acidic residues" evidence="1">
    <location>
        <begin position="404"/>
        <end position="420"/>
    </location>
</feature>
<name>A0A6J2YQZ7_SITOR</name>
<dbReference type="Proteomes" id="UP000504635">
    <property type="component" value="Unplaced"/>
</dbReference>
<reference evidence="3 4" key="1">
    <citation type="submission" date="2025-04" db="UniProtKB">
        <authorList>
            <consortium name="RefSeq"/>
        </authorList>
    </citation>
    <scope>IDENTIFICATION</scope>
    <source>
        <tissue evidence="3 4">Gonads</tissue>
    </source>
</reference>
<dbReference type="GO" id="GO:0005829">
    <property type="term" value="C:cytosol"/>
    <property type="evidence" value="ECO:0007669"/>
    <property type="project" value="TreeGrafter"/>
</dbReference>
<protein>
    <submittedName>
        <fullName evidence="3 4">Uncharacterized protein LOC115889761</fullName>
    </submittedName>
</protein>
<dbReference type="GO" id="GO:0008494">
    <property type="term" value="F:translation activator activity"/>
    <property type="evidence" value="ECO:0007669"/>
    <property type="project" value="TreeGrafter"/>
</dbReference>
<evidence type="ECO:0000313" key="2">
    <source>
        <dbReference type="Proteomes" id="UP000504635"/>
    </source>
</evidence>
<organism evidence="2 3">
    <name type="scientific">Sitophilus oryzae</name>
    <name type="common">Rice weevil</name>
    <name type="synonym">Curculio oryzae</name>
    <dbReference type="NCBI Taxonomy" id="7048"/>
    <lineage>
        <taxon>Eukaryota</taxon>
        <taxon>Metazoa</taxon>
        <taxon>Ecdysozoa</taxon>
        <taxon>Arthropoda</taxon>
        <taxon>Hexapoda</taxon>
        <taxon>Insecta</taxon>
        <taxon>Pterygota</taxon>
        <taxon>Neoptera</taxon>
        <taxon>Endopterygota</taxon>
        <taxon>Coleoptera</taxon>
        <taxon>Polyphaga</taxon>
        <taxon>Cucujiformia</taxon>
        <taxon>Curculionidae</taxon>
        <taxon>Dryophthorinae</taxon>
        <taxon>Sitophilus</taxon>
    </lineage>
</organism>
<dbReference type="KEGG" id="soy:115889761"/>
<feature type="compositionally biased region" description="Basic and acidic residues" evidence="1">
    <location>
        <begin position="349"/>
        <end position="367"/>
    </location>
</feature>
<feature type="compositionally biased region" description="Low complexity" evidence="1">
    <location>
        <begin position="338"/>
        <end position="348"/>
    </location>
</feature>
<feature type="region of interest" description="Disordered" evidence="1">
    <location>
        <begin position="338"/>
        <end position="455"/>
    </location>
</feature>
<dbReference type="GeneID" id="115889761"/>
<feature type="compositionally biased region" description="Basic and acidic residues" evidence="1">
    <location>
        <begin position="444"/>
        <end position="455"/>
    </location>
</feature>
<dbReference type="RefSeq" id="XP_030765691.1">
    <property type="nucleotide sequence ID" value="XM_030909831.1"/>
</dbReference>
<proteinExistence type="predicted"/>